<dbReference type="InterPro" id="IPR002656">
    <property type="entry name" value="Acyl_transf_3_dom"/>
</dbReference>
<name>A0A812PCA8_SYMPI</name>
<dbReference type="OrthoDB" id="412575at2759"/>
<keyword evidence="1" id="KW-1133">Transmembrane helix</keyword>
<evidence type="ECO:0000256" key="1">
    <source>
        <dbReference type="SAM" id="Phobius"/>
    </source>
</evidence>
<gene>
    <name evidence="3" type="primary">CUL1</name>
    <name evidence="3" type="ORF">SPIL2461_LOCUS7918</name>
</gene>
<evidence type="ECO:0000259" key="2">
    <source>
        <dbReference type="Pfam" id="PF01757"/>
    </source>
</evidence>
<feature type="transmembrane region" description="Helical" evidence="1">
    <location>
        <begin position="368"/>
        <end position="387"/>
    </location>
</feature>
<accession>A0A812PCA8</accession>
<dbReference type="PANTHER" id="PTHR23028">
    <property type="entry name" value="ACETYLTRANSFERASE"/>
    <property type="match status" value="1"/>
</dbReference>
<dbReference type="GO" id="GO:0016747">
    <property type="term" value="F:acyltransferase activity, transferring groups other than amino-acyl groups"/>
    <property type="evidence" value="ECO:0007669"/>
    <property type="project" value="InterPro"/>
</dbReference>
<dbReference type="EMBL" id="CAJNIZ010012728">
    <property type="protein sequence ID" value="CAE7337559.1"/>
    <property type="molecule type" value="Genomic_DNA"/>
</dbReference>
<protein>
    <submittedName>
        <fullName evidence="3">CUL1 protein</fullName>
    </submittedName>
</protein>
<feature type="domain" description="Acyltransferase 3" evidence="2">
    <location>
        <begin position="26"/>
        <end position="385"/>
    </location>
</feature>
<reference evidence="3" key="1">
    <citation type="submission" date="2021-02" db="EMBL/GenBank/DDBJ databases">
        <authorList>
            <person name="Dougan E. K."/>
            <person name="Rhodes N."/>
            <person name="Thang M."/>
            <person name="Chan C."/>
        </authorList>
    </citation>
    <scope>NUCLEOTIDE SEQUENCE</scope>
</reference>
<sequence>MAEAGKADAKVAAKPQEKKVSKPRIDCIDGCRFALVFPIVIAHFARFGTSNTTALKLLTQENVLVGGFFVISGYVSAYTSTKLGERKAEDKKLANPELFFWQRVMAYYPLHFVVSAIFAPMFIQVERWYNTPWTMTAFRAFLNFSMLQAWFPKEAEIWNQPTWFLSALTFSNLTMPTFVLPQVAQLSKSGLQKLFAALTGMSLLQKVSYSETSRFHSSKEHPVDGKVMYPLIWNLTRFHPFWALIEMTMGVAAVRHVMLDTEEDKKKPTTNPLWLFLAAYASLALRLTSFDFNDAIIRGVLFVPIFTKFLTQIHRDALSANPAPITRFFGSKPMATLGSIAFPMFILHGPIGQIFYKKILAKKIWGGPMSTRFFPCYLLICLALSHLTNEFFVKSKKVAAVSGKEQRARHKALLMLKQRGFSTGLDDTPLDMSAVPQKIDADAKSMAMPPDAKQEVKPVKVSKPRIDCIDGCRFALVFPIVIAHFARFGTNNLTALKLLTQENVLVGGFFVISGY</sequence>
<keyword evidence="1" id="KW-0472">Membrane</keyword>
<feature type="transmembrane region" description="Helical" evidence="1">
    <location>
        <begin position="105"/>
        <end position="125"/>
    </location>
</feature>
<comment type="caution">
    <text evidence="3">The sequence shown here is derived from an EMBL/GenBank/DDBJ whole genome shotgun (WGS) entry which is preliminary data.</text>
</comment>
<dbReference type="Proteomes" id="UP000649617">
    <property type="component" value="Unassembled WGS sequence"/>
</dbReference>
<keyword evidence="1" id="KW-0812">Transmembrane</keyword>
<proteinExistence type="predicted"/>
<dbReference type="AlphaFoldDB" id="A0A812PCA8"/>
<feature type="transmembrane region" description="Helical" evidence="1">
    <location>
        <begin position="334"/>
        <end position="356"/>
    </location>
</feature>
<evidence type="ECO:0000313" key="3">
    <source>
        <dbReference type="EMBL" id="CAE7337559.1"/>
    </source>
</evidence>
<dbReference type="InterPro" id="IPR050879">
    <property type="entry name" value="Acyltransferase_3"/>
</dbReference>
<dbReference type="Pfam" id="PF01757">
    <property type="entry name" value="Acyl_transf_3"/>
    <property type="match status" value="1"/>
</dbReference>
<feature type="transmembrane region" description="Helical" evidence="1">
    <location>
        <begin position="65"/>
        <end position="84"/>
    </location>
</feature>
<evidence type="ECO:0000313" key="4">
    <source>
        <dbReference type="Proteomes" id="UP000649617"/>
    </source>
</evidence>
<organism evidence="3 4">
    <name type="scientific">Symbiodinium pilosum</name>
    <name type="common">Dinoflagellate</name>
    <dbReference type="NCBI Taxonomy" id="2952"/>
    <lineage>
        <taxon>Eukaryota</taxon>
        <taxon>Sar</taxon>
        <taxon>Alveolata</taxon>
        <taxon>Dinophyceae</taxon>
        <taxon>Suessiales</taxon>
        <taxon>Symbiodiniaceae</taxon>
        <taxon>Symbiodinium</taxon>
    </lineage>
</organism>
<feature type="non-terminal residue" evidence="3">
    <location>
        <position position="515"/>
    </location>
</feature>
<keyword evidence="4" id="KW-1185">Reference proteome</keyword>